<gene>
    <name evidence="1" type="ORF">DS031_00195</name>
</gene>
<organism evidence="1 2">
    <name type="scientific">Bacillus taeanensis</name>
    <dbReference type="NCBI Taxonomy" id="273032"/>
    <lineage>
        <taxon>Bacteria</taxon>
        <taxon>Bacillati</taxon>
        <taxon>Bacillota</taxon>
        <taxon>Bacilli</taxon>
        <taxon>Bacillales</taxon>
        <taxon>Bacillaceae</taxon>
        <taxon>Bacillus</taxon>
    </lineage>
</organism>
<reference evidence="1 2" key="1">
    <citation type="submission" date="2018-07" db="EMBL/GenBank/DDBJ databases">
        <title>Lottiidibacillus patelloidae gen. nov., sp. nov., isolated from the intestinal tract of a marine limpet and the reclassification of B. taeanensis BH030017T, B. algicola KMM 3737T and B. hwajinpoensis SW-72T as genus Lottiidibacillus.</title>
        <authorList>
            <person name="Liu R."/>
            <person name="Huang Z."/>
        </authorList>
    </citation>
    <scope>NUCLEOTIDE SEQUENCE [LARGE SCALE GENOMIC DNA]</scope>
    <source>
        <strain evidence="1 2">BH030017</strain>
    </source>
</reference>
<dbReference type="Proteomes" id="UP000253314">
    <property type="component" value="Unassembled WGS sequence"/>
</dbReference>
<evidence type="ECO:0000313" key="1">
    <source>
        <dbReference type="EMBL" id="RBW71212.1"/>
    </source>
</evidence>
<keyword evidence="2" id="KW-1185">Reference proteome</keyword>
<dbReference type="RefSeq" id="WP_113803917.1">
    <property type="nucleotide sequence ID" value="NZ_QOCW01000001.1"/>
</dbReference>
<protein>
    <recommendedName>
        <fullName evidence="3">Abortive phage infection protein</fullName>
    </recommendedName>
</protein>
<evidence type="ECO:0000313" key="2">
    <source>
        <dbReference type="Proteomes" id="UP000253314"/>
    </source>
</evidence>
<name>A0A366XYI7_9BACI</name>
<dbReference type="EMBL" id="QOCW01000001">
    <property type="protein sequence ID" value="RBW71212.1"/>
    <property type="molecule type" value="Genomic_DNA"/>
</dbReference>
<sequence>MTEQEAHVILDELRNGSIEEYRVGKEDFLFFRTQLTAQKDFMHFSGRAEKGGSAVYTYSETPRK</sequence>
<proteinExistence type="predicted"/>
<accession>A0A366XYI7</accession>
<evidence type="ECO:0008006" key="3">
    <source>
        <dbReference type="Google" id="ProtNLM"/>
    </source>
</evidence>
<dbReference type="AlphaFoldDB" id="A0A366XYI7"/>
<comment type="caution">
    <text evidence="1">The sequence shown here is derived from an EMBL/GenBank/DDBJ whole genome shotgun (WGS) entry which is preliminary data.</text>
</comment>
<dbReference type="OrthoDB" id="2455488at2"/>